<dbReference type="Proteomes" id="UP000236447">
    <property type="component" value="Chromosome"/>
</dbReference>
<name>A0A2I7KBG7_9RHOB</name>
<feature type="transmembrane region" description="Helical" evidence="1">
    <location>
        <begin position="172"/>
        <end position="196"/>
    </location>
</feature>
<dbReference type="EMBL" id="CP010725">
    <property type="protein sequence ID" value="AUQ99932.1"/>
    <property type="molecule type" value="Genomic_DNA"/>
</dbReference>
<keyword evidence="1" id="KW-0812">Transmembrane</keyword>
<evidence type="ECO:0000256" key="1">
    <source>
        <dbReference type="SAM" id="Phobius"/>
    </source>
</evidence>
<accession>A0A2I7KBG7</accession>
<feature type="transmembrane region" description="Helical" evidence="1">
    <location>
        <begin position="81"/>
        <end position="101"/>
    </location>
</feature>
<feature type="transmembrane region" description="Helical" evidence="1">
    <location>
        <begin position="122"/>
        <end position="145"/>
    </location>
</feature>
<evidence type="ECO:0000313" key="3">
    <source>
        <dbReference type="Proteomes" id="UP000236447"/>
    </source>
</evidence>
<dbReference type="AlphaFoldDB" id="A0A2I7KBG7"/>
<feature type="transmembrane region" description="Helical" evidence="1">
    <location>
        <begin position="21"/>
        <end position="47"/>
    </location>
</feature>
<reference evidence="2 3" key="1">
    <citation type="journal article" date="2017" name="Front. Microbiol.">
        <title>Phaeobacter piscinae sp. nov., a species of the Roseobacter group and potential aquaculture probiont.</title>
        <authorList>
            <person name="Sonnenschein E.C."/>
            <person name="Phippen C.B.W."/>
            <person name="Nielsen K.F."/>
            <person name="Mateiu R.V."/>
            <person name="Melchiorsen J."/>
            <person name="Gram L."/>
            <person name="Overmann J."/>
            <person name="Freese H.M."/>
        </authorList>
    </citation>
    <scope>NUCLEOTIDE SEQUENCE [LARGE SCALE GENOMIC DNA]</scope>
    <source>
        <strain evidence="2 3">P88</strain>
    </source>
</reference>
<proteinExistence type="predicted"/>
<reference evidence="2 3" key="2">
    <citation type="journal article" date="2017" name="Genome Biol. Evol.">
        <title>Trajectories and Drivers of Genome Evolution in Surface-Associated Marine Phaeobacter.</title>
        <authorList>
            <person name="Freese H.M."/>
            <person name="Sikorski J."/>
            <person name="Bunk B."/>
            <person name="Scheuner C."/>
            <person name="Meier-Kolthoff J.P."/>
            <person name="Sproer C."/>
            <person name="Gram L."/>
            <person name="Overmann J."/>
        </authorList>
    </citation>
    <scope>NUCLEOTIDE SEQUENCE [LARGE SCALE GENOMIC DNA]</scope>
    <source>
        <strain evidence="2 3">P88</strain>
    </source>
</reference>
<keyword evidence="1" id="KW-1133">Transmembrane helix</keyword>
<gene>
    <name evidence="2" type="ORF">PhaeoP88_02577</name>
</gene>
<keyword evidence="1" id="KW-0472">Membrane</keyword>
<evidence type="ECO:0000313" key="2">
    <source>
        <dbReference type="EMBL" id="AUQ99932.1"/>
    </source>
</evidence>
<organism evidence="2 3">
    <name type="scientific">Phaeobacter inhibens</name>
    <dbReference type="NCBI Taxonomy" id="221822"/>
    <lineage>
        <taxon>Bacteria</taxon>
        <taxon>Pseudomonadati</taxon>
        <taxon>Pseudomonadota</taxon>
        <taxon>Alphaproteobacteria</taxon>
        <taxon>Rhodobacterales</taxon>
        <taxon>Roseobacteraceae</taxon>
        <taxon>Phaeobacter</taxon>
    </lineage>
</organism>
<protein>
    <submittedName>
        <fullName evidence="2">Uncharacterized protein</fullName>
    </submittedName>
</protein>
<sequence length="204" mass="22026">MPPPRNQTIPTKPSRMPRGDIPWGAAVGLLLVGALEACMGIMLYGAYSETMGMMSDVYLCDLPAIGGIFCSLDDEMTVSHLLAFLLAVFSIVVPMGIWSEVIKQRIYEDPQSWLTKPTNRAYAIIALALYALVFALETVNLYTLIARESIGGPFATNDTNALMSFLADNQGLGIFVAALVAVVNTVLALLTVRAAYTLKESMKG</sequence>